<evidence type="ECO:0000256" key="2">
    <source>
        <dbReference type="ARBA" id="ARBA00022603"/>
    </source>
</evidence>
<evidence type="ECO:0000313" key="9">
    <source>
        <dbReference type="Proteomes" id="UP000095787"/>
    </source>
</evidence>
<dbReference type="PRINTS" id="PR00105">
    <property type="entry name" value="C5METTRFRASE"/>
</dbReference>
<dbReference type="Proteomes" id="UP000095787">
    <property type="component" value="Unassembled WGS sequence"/>
</dbReference>
<sequence length="464" mass="50961">MQQLTFLDLCSGIGGFRLGLESAGHRCIGYCEYDRFARASYEAMYDTEGEWKADDVTKLKSEDVPYADIWCFGFPCQDISVAGKQRGLVGERSGIYYNIIDLIKGKEESDKPTYLLVENVKNLLSINSGFDFASVLSEMDEAGYDCRWQVLNSKDFGVPQNRERVFIIANLRSRGGREILPLCGENAATLNQLVGGMQGYRVYGTDGISATLVGNAGGVGAKTGLYLMGNLNPSGHGQGGNVYHEDGIAPTVTVNKGCGTRIFIDQSNHAPKLTENARCITARYTSGMVNHTAMNSAVMEVHPVLTPERMEKRQNGRRMKEDGEPMFTLTSQDRHGVFVCEKVQQNEETMLRVRNGTKQGYDEAHVGDGISLAYPESDTRRGRVGKGCSQTLDCSGQMGTLMKCGRIRRLTPRECFRLQGFPDVLFDKAASVNSDAQLYKQAGNAVTATVAFAVAMSLPESREN</sequence>
<dbReference type="InterPro" id="IPR001525">
    <property type="entry name" value="C5_MeTfrase"/>
</dbReference>
<dbReference type="NCBIfam" id="TIGR00675">
    <property type="entry name" value="dcm"/>
    <property type="match status" value="1"/>
</dbReference>
<proteinExistence type="inferred from homology"/>
<feature type="active site" evidence="6">
    <location>
        <position position="76"/>
    </location>
</feature>
<dbReference type="InterPro" id="IPR050750">
    <property type="entry name" value="C5-MTase"/>
</dbReference>
<dbReference type="EMBL" id="CYZO01000049">
    <property type="protein sequence ID" value="CUO43934.1"/>
    <property type="molecule type" value="Genomic_DNA"/>
</dbReference>
<dbReference type="Gene3D" id="3.40.50.150">
    <property type="entry name" value="Vaccinia Virus protein VP39"/>
    <property type="match status" value="1"/>
</dbReference>
<evidence type="ECO:0000256" key="7">
    <source>
        <dbReference type="RuleBase" id="RU000416"/>
    </source>
</evidence>
<organism evidence="8 9">
    <name type="scientific">[Ruminococcus] torques</name>
    <dbReference type="NCBI Taxonomy" id="33039"/>
    <lineage>
        <taxon>Bacteria</taxon>
        <taxon>Bacillati</taxon>
        <taxon>Bacillota</taxon>
        <taxon>Clostridia</taxon>
        <taxon>Lachnospirales</taxon>
        <taxon>Lachnospiraceae</taxon>
        <taxon>Mediterraneibacter</taxon>
    </lineage>
</organism>
<name>A0A174F1I7_9FIRM</name>
<comment type="similarity">
    <text evidence="6 7">Belongs to the class I-like SAM-binding methyltransferase superfamily. C5-methyltransferase family.</text>
</comment>
<dbReference type="SUPFAM" id="SSF53335">
    <property type="entry name" value="S-adenosyl-L-methionine-dependent methyltransferases"/>
    <property type="match status" value="1"/>
</dbReference>
<keyword evidence="3 6" id="KW-0808">Transferase</keyword>
<dbReference type="GO" id="GO:0009307">
    <property type="term" value="P:DNA restriction-modification system"/>
    <property type="evidence" value="ECO:0007669"/>
    <property type="project" value="UniProtKB-KW"/>
</dbReference>
<evidence type="ECO:0000256" key="6">
    <source>
        <dbReference type="PROSITE-ProRule" id="PRU01016"/>
    </source>
</evidence>
<reference evidence="8 9" key="1">
    <citation type="submission" date="2015-09" db="EMBL/GenBank/DDBJ databases">
        <authorList>
            <consortium name="Pathogen Informatics"/>
        </authorList>
    </citation>
    <scope>NUCLEOTIDE SEQUENCE [LARGE SCALE GENOMIC DNA]</scope>
    <source>
        <strain evidence="8 9">2789STDY5834841</strain>
    </source>
</reference>
<accession>A0A174F1I7</accession>
<dbReference type="PANTHER" id="PTHR46098">
    <property type="entry name" value="TRNA (CYTOSINE(38)-C(5))-METHYLTRANSFERASE"/>
    <property type="match status" value="1"/>
</dbReference>
<dbReference type="Pfam" id="PF00145">
    <property type="entry name" value="DNA_methylase"/>
    <property type="match status" value="2"/>
</dbReference>
<dbReference type="AlphaFoldDB" id="A0A174F1I7"/>
<dbReference type="GO" id="GO:0032259">
    <property type="term" value="P:methylation"/>
    <property type="evidence" value="ECO:0007669"/>
    <property type="project" value="UniProtKB-KW"/>
</dbReference>
<dbReference type="RefSeq" id="WP_009320871.1">
    <property type="nucleotide sequence ID" value="NZ_CYZO01000049.1"/>
</dbReference>
<gene>
    <name evidence="8" type="primary">hhaIM_3</name>
    <name evidence="8" type="ORF">ERS852456_02566</name>
</gene>
<protein>
    <recommendedName>
        <fullName evidence="1">DNA (cytosine-5-)-methyltransferase</fullName>
        <ecNumber evidence="1">2.1.1.37</ecNumber>
    </recommendedName>
</protein>
<dbReference type="GO" id="GO:0003886">
    <property type="term" value="F:DNA (cytosine-5-)-methyltransferase activity"/>
    <property type="evidence" value="ECO:0007669"/>
    <property type="project" value="UniProtKB-EC"/>
</dbReference>
<keyword evidence="2 6" id="KW-0489">Methyltransferase</keyword>
<evidence type="ECO:0000313" key="8">
    <source>
        <dbReference type="EMBL" id="CUO43934.1"/>
    </source>
</evidence>
<dbReference type="InterPro" id="IPR029063">
    <property type="entry name" value="SAM-dependent_MTases_sf"/>
</dbReference>
<dbReference type="Gene3D" id="3.90.120.10">
    <property type="entry name" value="DNA Methylase, subunit A, domain 2"/>
    <property type="match status" value="2"/>
</dbReference>
<dbReference type="EC" id="2.1.1.37" evidence="1"/>
<evidence type="ECO:0000256" key="3">
    <source>
        <dbReference type="ARBA" id="ARBA00022679"/>
    </source>
</evidence>
<keyword evidence="5" id="KW-0680">Restriction system</keyword>
<evidence type="ECO:0000256" key="5">
    <source>
        <dbReference type="ARBA" id="ARBA00022747"/>
    </source>
</evidence>
<evidence type="ECO:0000256" key="4">
    <source>
        <dbReference type="ARBA" id="ARBA00022691"/>
    </source>
</evidence>
<evidence type="ECO:0000256" key="1">
    <source>
        <dbReference type="ARBA" id="ARBA00011975"/>
    </source>
</evidence>
<keyword evidence="4 6" id="KW-0949">S-adenosyl-L-methionine</keyword>
<dbReference type="PROSITE" id="PS51679">
    <property type="entry name" value="SAM_MT_C5"/>
    <property type="match status" value="1"/>
</dbReference>
<dbReference type="PANTHER" id="PTHR46098:SF1">
    <property type="entry name" value="TRNA (CYTOSINE(38)-C(5))-METHYLTRANSFERASE"/>
    <property type="match status" value="1"/>
</dbReference>